<dbReference type="InterPro" id="IPR036390">
    <property type="entry name" value="WH_DNA-bd_sf"/>
</dbReference>
<organism evidence="1 2">
    <name type="scientific">Chitinophaga pinensis</name>
    <dbReference type="NCBI Taxonomy" id="79329"/>
    <lineage>
        <taxon>Bacteria</taxon>
        <taxon>Pseudomonadati</taxon>
        <taxon>Bacteroidota</taxon>
        <taxon>Chitinophagia</taxon>
        <taxon>Chitinophagales</taxon>
        <taxon>Chitinophagaceae</taxon>
        <taxon>Chitinophaga</taxon>
    </lineage>
</organism>
<dbReference type="RefSeq" id="WP_146305196.1">
    <property type="nucleotide sequence ID" value="NZ_VOHS01000008.1"/>
</dbReference>
<dbReference type="Gene3D" id="1.10.10.10">
    <property type="entry name" value="Winged helix-like DNA-binding domain superfamily/Winged helix DNA-binding domain"/>
    <property type="match status" value="1"/>
</dbReference>
<dbReference type="Proteomes" id="UP000318815">
    <property type="component" value="Unassembled WGS sequence"/>
</dbReference>
<reference evidence="1 2" key="1">
    <citation type="submission" date="2019-08" db="EMBL/GenBank/DDBJ databases">
        <title>Whole genome sequencing of chitin degrading bacteria Chitinophaga pinensis YS16.</title>
        <authorList>
            <person name="Singh R.P."/>
            <person name="Manchanda G."/>
            <person name="Maurya I.K."/>
            <person name="Joshi N.K."/>
            <person name="Srivastava A.K."/>
        </authorList>
    </citation>
    <scope>NUCLEOTIDE SEQUENCE [LARGE SCALE GENOMIC DNA]</scope>
    <source>
        <strain evidence="1 2">YS-16</strain>
    </source>
</reference>
<comment type="caution">
    <text evidence="1">The sequence shown here is derived from an EMBL/GenBank/DDBJ whole genome shotgun (WGS) entry which is preliminary data.</text>
</comment>
<keyword evidence="2" id="KW-1185">Reference proteome</keyword>
<protein>
    <recommendedName>
        <fullName evidence="3">MarR family transcriptional regulator</fullName>
    </recommendedName>
</protein>
<evidence type="ECO:0000313" key="2">
    <source>
        <dbReference type="Proteomes" id="UP000318815"/>
    </source>
</evidence>
<evidence type="ECO:0000313" key="1">
    <source>
        <dbReference type="EMBL" id="TWW00611.1"/>
    </source>
</evidence>
<accession>A0A5C6LTL3</accession>
<dbReference type="AlphaFoldDB" id="A0A5C6LTL3"/>
<dbReference type="SUPFAM" id="SSF46785">
    <property type="entry name" value="Winged helix' DNA-binding domain"/>
    <property type="match status" value="1"/>
</dbReference>
<sequence length="135" mass="15568">MEANKPLGWYLKEADKRITAFLNDEFADLSISRHHWMIMQRIADEGSIVTWEFFQEIKSTVSVQQFGEIIQSMLDRGWVTVSVEDKCIFTAEGMEAYRQIGIMQQERSGRMLNGITEAEYNLMISVLNRIIGNIG</sequence>
<evidence type="ECO:0008006" key="3">
    <source>
        <dbReference type="Google" id="ProtNLM"/>
    </source>
</evidence>
<dbReference type="InterPro" id="IPR036388">
    <property type="entry name" value="WH-like_DNA-bd_sf"/>
</dbReference>
<name>A0A5C6LTL3_9BACT</name>
<dbReference type="OrthoDB" id="669743at2"/>
<gene>
    <name evidence="1" type="ORF">FEF09_11255</name>
</gene>
<dbReference type="EMBL" id="VOHS01000008">
    <property type="protein sequence ID" value="TWW00611.1"/>
    <property type="molecule type" value="Genomic_DNA"/>
</dbReference>
<proteinExistence type="predicted"/>